<evidence type="ECO:0000313" key="1">
    <source>
        <dbReference type="EMBL" id="CAK9049186.1"/>
    </source>
</evidence>
<organism evidence="1 2">
    <name type="scientific">Durusdinium trenchii</name>
    <dbReference type="NCBI Taxonomy" id="1381693"/>
    <lineage>
        <taxon>Eukaryota</taxon>
        <taxon>Sar</taxon>
        <taxon>Alveolata</taxon>
        <taxon>Dinophyceae</taxon>
        <taxon>Suessiales</taxon>
        <taxon>Symbiodiniaceae</taxon>
        <taxon>Durusdinium</taxon>
    </lineage>
</organism>
<keyword evidence="2" id="KW-1185">Reference proteome</keyword>
<dbReference type="EMBL" id="CAXAMN010016826">
    <property type="protein sequence ID" value="CAK9049186.1"/>
    <property type="molecule type" value="Genomic_DNA"/>
</dbReference>
<proteinExistence type="predicted"/>
<dbReference type="Proteomes" id="UP001642484">
    <property type="component" value="Unassembled WGS sequence"/>
</dbReference>
<sequence>MEIAAILQHRSLELDLEWAPRLQNVHADSLTNAVYRGFNPVLRIRFCLDDSEGIVLQKMFKAGAEPYSFWWRLAWHSCGANAVGVQKLTGQGIIWICTSRIGINQKHARWLHCWCQNALQEKVVKLADMQSVLGRMRFAFAALEHLRPFLGPIYKWVAALKHVQECRWYSDMLNRQNAFWAFLAGELFCAIATLEMLATLAALVVFENDAEGRSASTGNLGNACVLRRW</sequence>
<name>A0ABP0MCI6_9DINO</name>
<protein>
    <submittedName>
        <fullName evidence="1">Uncharacterized protein</fullName>
    </submittedName>
</protein>
<reference evidence="1 2" key="1">
    <citation type="submission" date="2024-02" db="EMBL/GenBank/DDBJ databases">
        <authorList>
            <person name="Chen Y."/>
            <person name="Shah S."/>
            <person name="Dougan E. K."/>
            <person name="Thang M."/>
            <person name="Chan C."/>
        </authorList>
    </citation>
    <scope>NUCLEOTIDE SEQUENCE [LARGE SCALE GENOMIC DNA]</scope>
</reference>
<evidence type="ECO:0000313" key="2">
    <source>
        <dbReference type="Proteomes" id="UP001642484"/>
    </source>
</evidence>
<comment type="caution">
    <text evidence="1">The sequence shown here is derived from an EMBL/GenBank/DDBJ whole genome shotgun (WGS) entry which is preliminary data.</text>
</comment>
<accession>A0ABP0MCI6</accession>
<gene>
    <name evidence="1" type="ORF">CCMP2556_LOCUS25223</name>
</gene>